<evidence type="ECO:0000256" key="6">
    <source>
        <dbReference type="ARBA" id="ARBA00047597"/>
    </source>
</evidence>
<dbReference type="InterPro" id="IPR000768">
    <property type="entry name" value="ART"/>
</dbReference>
<evidence type="ECO:0000256" key="4">
    <source>
        <dbReference type="ARBA" id="ARBA00022679"/>
    </source>
</evidence>
<evidence type="ECO:0000313" key="8">
    <source>
        <dbReference type="Proteomes" id="UP000730482"/>
    </source>
</evidence>
<dbReference type="SUPFAM" id="SSF56399">
    <property type="entry name" value="ADP-ribosylation"/>
    <property type="match status" value="1"/>
</dbReference>
<keyword evidence="3" id="KW-0328">Glycosyltransferase</keyword>
<dbReference type="Pfam" id="PF01129">
    <property type="entry name" value="ART"/>
    <property type="match status" value="1"/>
</dbReference>
<reference evidence="7 8" key="1">
    <citation type="submission" date="2020-02" db="EMBL/GenBank/DDBJ databases">
        <title>Acidophilic actinobacteria isolated from forest soil.</title>
        <authorList>
            <person name="Golinska P."/>
        </authorList>
    </citation>
    <scope>NUCLEOTIDE SEQUENCE [LARGE SCALE GENOMIC DNA]</scope>
    <source>
        <strain evidence="7 8">NL8</strain>
    </source>
</reference>
<keyword evidence="8" id="KW-1185">Reference proteome</keyword>
<dbReference type="Gene3D" id="3.90.176.10">
    <property type="entry name" value="Toxin ADP-ribosyltransferase, Chain A, domain 1"/>
    <property type="match status" value="1"/>
</dbReference>
<gene>
    <name evidence="7" type="ORF">KGQ19_00725</name>
</gene>
<protein>
    <recommendedName>
        <fullName evidence="2">NAD(+)--protein-arginine ADP-ribosyltransferase</fullName>
        <ecNumber evidence="2">2.4.2.31</ecNumber>
    </recommendedName>
</protein>
<accession>A0ABS5KH07</accession>
<dbReference type="RefSeq" id="WP_212007049.1">
    <property type="nucleotide sequence ID" value="NZ_JAAFYZ010000002.1"/>
</dbReference>
<dbReference type="EC" id="2.4.2.31" evidence="2"/>
<evidence type="ECO:0000313" key="7">
    <source>
        <dbReference type="EMBL" id="MBS2545383.1"/>
    </source>
</evidence>
<comment type="catalytic activity">
    <reaction evidence="6">
        <text>L-arginyl-[protein] + NAD(+) = N(omega)-(ADP-D-ribosyl)-L-arginyl-[protein] + nicotinamide + H(+)</text>
        <dbReference type="Rhea" id="RHEA:19149"/>
        <dbReference type="Rhea" id="RHEA-COMP:10532"/>
        <dbReference type="Rhea" id="RHEA-COMP:15087"/>
        <dbReference type="ChEBI" id="CHEBI:15378"/>
        <dbReference type="ChEBI" id="CHEBI:17154"/>
        <dbReference type="ChEBI" id="CHEBI:29965"/>
        <dbReference type="ChEBI" id="CHEBI:57540"/>
        <dbReference type="ChEBI" id="CHEBI:142554"/>
        <dbReference type="EC" id="2.4.2.31"/>
    </reaction>
</comment>
<dbReference type="PROSITE" id="PS51996">
    <property type="entry name" value="TR_MART"/>
    <property type="match status" value="1"/>
</dbReference>
<proteinExistence type="inferred from homology"/>
<sequence length="495" mass="51303">MGLLDDVGGVLDDLNPLHLIDALNNAIGHSTADILQFLGITDPAVDPDGIRRVAAVWKNLADAIGAAGFAANQSTADMTLKGQVDIAFGDRAGQVQSVASQVEGALYKGHDGLVKLADQAHDLISQVGVLAAQIAEFEVAGLALSLLTGPLSDAAAALASGTRARQIVEVFAELEAMVVRAGKMIEDLCAEIAGLGRILKALESVGKVAFSGAKNAAAFDLMFNPGHLVNPDKLTGDLALGAGGEVGFTALGRGLGALRGALGELGLDGAAGDTADLFGPEVDQVLTDLDHDPATAGLASGPGGPNQVDPAALKAFADSYYAYDADLKSVQDFISLNPDFAHADPELLTAVKGYTGNAFYRAMNDALRSEDPARTAPWANHVEVINAGLDQLPPYEGSVFRGIRVFDDAEAATIAAKYEPGQVITENAFMSTGVGHGFSGKVQLEVESLTGRDIKPISHVPGEGEILFKAGTKFEVVSRAQDASGTWHIQLKETS</sequence>
<dbReference type="Proteomes" id="UP000730482">
    <property type="component" value="Unassembled WGS sequence"/>
</dbReference>
<name>A0ABS5KH07_9ACTN</name>
<keyword evidence="4" id="KW-0808">Transferase</keyword>
<evidence type="ECO:0000256" key="2">
    <source>
        <dbReference type="ARBA" id="ARBA00012031"/>
    </source>
</evidence>
<comment type="caution">
    <text evidence="7">The sequence shown here is derived from an EMBL/GenBank/DDBJ whole genome shotgun (WGS) entry which is preliminary data.</text>
</comment>
<evidence type="ECO:0000256" key="3">
    <source>
        <dbReference type="ARBA" id="ARBA00022676"/>
    </source>
</evidence>
<evidence type="ECO:0000256" key="5">
    <source>
        <dbReference type="ARBA" id="ARBA00022695"/>
    </source>
</evidence>
<comment type="similarity">
    <text evidence="1">Belongs to the Arg-specific ADP-ribosyltransferase family.</text>
</comment>
<organism evidence="7 8">
    <name type="scientific">Catenulispora pinistramenti</name>
    <dbReference type="NCBI Taxonomy" id="2705254"/>
    <lineage>
        <taxon>Bacteria</taxon>
        <taxon>Bacillati</taxon>
        <taxon>Actinomycetota</taxon>
        <taxon>Actinomycetes</taxon>
        <taxon>Catenulisporales</taxon>
        <taxon>Catenulisporaceae</taxon>
        <taxon>Catenulispora</taxon>
    </lineage>
</organism>
<dbReference type="EMBL" id="JAAFYZ010000002">
    <property type="protein sequence ID" value="MBS2545383.1"/>
    <property type="molecule type" value="Genomic_DNA"/>
</dbReference>
<evidence type="ECO:0000256" key="1">
    <source>
        <dbReference type="ARBA" id="ARBA00009558"/>
    </source>
</evidence>
<keyword evidence="5" id="KW-0548">Nucleotidyltransferase</keyword>